<dbReference type="Proteomes" id="UP000310108">
    <property type="component" value="Unassembled WGS sequence"/>
</dbReference>
<dbReference type="EMBL" id="PJEX01000673">
    <property type="protein sequence ID" value="TKW48905.1"/>
    <property type="molecule type" value="Genomic_DNA"/>
</dbReference>
<proteinExistence type="predicted"/>
<name>A0A4U6X185_9PEZI</name>
<sequence>MLRVKVLTCIEKEAYRALAWLSGGYPNVAPPSKCPLFHGMILAAELQGIGPINVLDPFPNRLASRFLNSKFYGALSFGPTR</sequence>
<reference evidence="1 2" key="1">
    <citation type="journal article" date="2019" name="PLoS ONE">
        <title>Comparative genome analysis indicates high evolutionary potential of pathogenicity genes in Colletotrichum tanaceti.</title>
        <authorList>
            <person name="Lelwala R.V."/>
            <person name="Korhonen P.K."/>
            <person name="Young N.D."/>
            <person name="Scott J.B."/>
            <person name="Ades P.A."/>
            <person name="Gasser R.B."/>
            <person name="Taylor P.W.J."/>
        </authorList>
    </citation>
    <scope>NUCLEOTIDE SEQUENCE [LARGE SCALE GENOMIC DNA]</scope>
    <source>
        <strain evidence="1">BRIP57314</strain>
    </source>
</reference>
<protein>
    <submittedName>
        <fullName evidence="1">Uncharacterized protein</fullName>
    </submittedName>
</protein>
<organism evidence="1 2">
    <name type="scientific">Colletotrichum tanaceti</name>
    <dbReference type="NCBI Taxonomy" id="1306861"/>
    <lineage>
        <taxon>Eukaryota</taxon>
        <taxon>Fungi</taxon>
        <taxon>Dikarya</taxon>
        <taxon>Ascomycota</taxon>
        <taxon>Pezizomycotina</taxon>
        <taxon>Sordariomycetes</taxon>
        <taxon>Hypocreomycetidae</taxon>
        <taxon>Glomerellales</taxon>
        <taxon>Glomerellaceae</taxon>
        <taxon>Colletotrichum</taxon>
        <taxon>Colletotrichum destructivum species complex</taxon>
    </lineage>
</organism>
<keyword evidence="2" id="KW-1185">Reference proteome</keyword>
<dbReference type="AlphaFoldDB" id="A0A4U6X185"/>
<comment type="caution">
    <text evidence="1">The sequence shown here is derived from an EMBL/GenBank/DDBJ whole genome shotgun (WGS) entry which is preliminary data.</text>
</comment>
<gene>
    <name evidence="1" type="ORF">CTA1_8567</name>
</gene>
<accession>A0A4U6X185</accession>
<evidence type="ECO:0000313" key="2">
    <source>
        <dbReference type="Proteomes" id="UP000310108"/>
    </source>
</evidence>
<evidence type="ECO:0000313" key="1">
    <source>
        <dbReference type="EMBL" id="TKW48905.1"/>
    </source>
</evidence>